<dbReference type="AlphaFoldDB" id="A0A557STS7"/>
<comment type="caution">
    <text evidence="2">The sequence shown here is derived from an EMBL/GenBank/DDBJ whole genome shotgun (WGS) entry which is preliminary data.</text>
</comment>
<gene>
    <name evidence="2" type="ORF">NARC_100073</name>
</gene>
<sequence length="88" mass="9352">MKKMMKILVIANFVLSFILTSSLVSNSLDQVALAQDLSAIKDEATKLLTGNENSQRTDNNSASTTDNSTSSDSSLTQKATDVLGGLLK</sequence>
<dbReference type="Proteomes" id="UP000315289">
    <property type="component" value="Unassembled WGS sequence"/>
</dbReference>
<organism evidence="2 3">
    <name type="scientific">Candidatus Nitrosocosmicus arcticus</name>
    <dbReference type="NCBI Taxonomy" id="2035267"/>
    <lineage>
        <taxon>Archaea</taxon>
        <taxon>Nitrososphaerota</taxon>
        <taxon>Nitrososphaeria</taxon>
        <taxon>Nitrososphaerales</taxon>
        <taxon>Nitrososphaeraceae</taxon>
        <taxon>Candidatus Nitrosocosmicus</taxon>
    </lineage>
</organism>
<dbReference type="EMBL" id="VOAH01000010">
    <property type="protein sequence ID" value="TVP40011.1"/>
    <property type="molecule type" value="Genomic_DNA"/>
</dbReference>
<name>A0A557STS7_9ARCH</name>
<evidence type="ECO:0000256" key="1">
    <source>
        <dbReference type="SAM" id="MobiDB-lite"/>
    </source>
</evidence>
<evidence type="ECO:0000313" key="2">
    <source>
        <dbReference type="EMBL" id="TVP40011.1"/>
    </source>
</evidence>
<keyword evidence="3" id="KW-1185">Reference proteome</keyword>
<feature type="compositionally biased region" description="Low complexity" evidence="1">
    <location>
        <begin position="57"/>
        <end position="74"/>
    </location>
</feature>
<accession>A0A557STS7</accession>
<protein>
    <submittedName>
        <fullName evidence="2">Uncharacterized protein</fullName>
    </submittedName>
</protein>
<reference evidence="2 3" key="1">
    <citation type="journal article" date="2019" name="Front. Microbiol.">
        <title>Ammonia Oxidation by the Arctic Terrestrial Thaumarchaeote Candidatus Nitrosocosmicus arcticus Is Stimulated by Increasing Temperatures.</title>
        <authorList>
            <person name="Alves R.J.E."/>
            <person name="Kerou M."/>
            <person name="Zappe A."/>
            <person name="Bittner R."/>
            <person name="Abby S.S."/>
            <person name="Schmidt H.A."/>
            <person name="Pfeifer K."/>
            <person name="Schleper C."/>
        </authorList>
    </citation>
    <scope>NUCLEOTIDE SEQUENCE [LARGE SCALE GENOMIC DNA]</scope>
    <source>
        <strain evidence="2 3">Kfb</strain>
    </source>
</reference>
<evidence type="ECO:0000313" key="3">
    <source>
        <dbReference type="Proteomes" id="UP000315289"/>
    </source>
</evidence>
<proteinExistence type="predicted"/>
<feature type="region of interest" description="Disordered" evidence="1">
    <location>
        <begin position="48"/>
        <end position="88"/>
    </location>
</feature>